<evidence type="ECO:0000313" key="1">
    <source>
        <dbReference type="EMBL" id="BBU43669.1"/>
    </source>
</evidence>
<protein>
    <submittedName>
        <fullName evidence="1">Uncharacterized protein</fullName>
    </submittedName>
</protein>
<gene>
    <name evidence="1" type="ORF">PPTS312_15840</name>
</gene>
<name>A0A7U6RBH3_PSEPU</name>
<accession>A0A7U6RBH3</accession>
<dbReference type="Proteomes" id="UP000464661">
    <property type="component" value="Chromosome"/>
</dbReference>
<proteinExistence type="predicted"/>
<evidence type="ECO:0000313" key="2">
    <source>
        <dbReference type="Proteomes" id="UP000464661"/>
    </source>
</evidence>
<dbReference type="EMBL" id="AP022324">
    <property type="protein sequence ID" value="BBU43669.1"/>
    <property type="molecule type" value="Genomic_DNA"/>
</dbReference>
<organism evidence="1 2">
    <name type="scientific">Pseudomonas putida</name>
    <name type="common">Arthrobacter siderocapsulatus</name>
    <dbReference type="NCBI Taxonomy" id="303"/>
    <lineage>
        <taxon>Bacteria</taxon>
        <taxon>Pseudomonadati</taxon>
        <taxon>Pseudomonadota</taxon>
        <taxon>Gammaproteobacteria</taxon>
        <taxon>Pseudomonadales</taxon>
        <taxon>Pseudomonadaceae</taxon>
        <taxon>Pseudomonas</taxon>
    </lineage>
</organism>
<reference evidence="1 2" key="1">
    <citation type="submission" date="2020-01" db="EMBL/GenBank/DDBJ databases">
        <title>Complete Genome Sequence of Pseudomonas putida Strain TS312, Harboring the HdtS type N-acyl-homoserine Lactone Synthase, Isolated from a Paper Mill.</title>
        <authorList>
            <person name="Hosoe A."/>
            <person name="Suenaga T."/>
            <person name="Sugi T."/>
            <person name="Izumi T."/>
            <person name="Nagai N."/>
            <person name="Terada A."/>
        </authorList>
    </citation>
    <scope>NUCLEOTIDE SEQUENCE [LARGE SCALE GENOMIC DNA]</scope>
    <source>
        <strain evidence="1 2">TS312</strain>
    </source>
</reference>
<dbReference type="AlphaFoldDB" id="A0A7U6RBH3"/>
<sequence length="66" mass="7420">MLLANGFAEQLTQHMDIFTQTHIDIGHWPSLWRGSGALLYTALPKSAPRLEAMASRDRLKQTKVKA</sequence>